<keyword evidence="2" id="KW-1185">Reference proteome</keyword>
<accession>A0ACC0VA76</accession>
<reference evidence="1" key="1">
    <citation type="submission" date="2022-10" db="EMBL/GenBank/DDBJ databases">
        <title>Complete Genome of Trichothecium roseum strain YXFP-22015, a Plant Pathogen Isolated from Citrus.</title>
        <authorList>
            <person name="Wang Y."/>
            <person name="Zhu L."/>
        </authorList>
    </citation>
    <scope>NUCLEOTIDE SEQUENCE</scope>
    <source>
        <strain evidence="1">YXFP-22015</strain>
    </source>
</reference>
<gene>
    <name evidence="1" type="ORF">N3K66_002723</name>
</gene>
<dbReference type="EMBL" id="CM047941">
    <property type="protein sequence ID" value="KAI9903371.1"/>
    <property type="molecule type" value="Genomic_DNA"/>
</dbReference>
<name>A0ACC0VA76_9HYPO</name>
<evidence type="ECO:0000313" key="2">
    <source>
        <dbReference type="Proteomes" id="UP001163324"/>
    </source>
</evidence>
<comment type="caution">
    <text evidence="1">The sequence shown here is derived from an EMBL/GenBank/DDBJ whole genome shotgun (WGS) entry which is preliminary data.</text>
</comment>
<protein>
    <submittedName>
        <fullName evidence="1">Uncharacterized protein</fullName>
    </submittedName>
</protein>
<organism evidence="1 2">
    <name type="scientific">Trichothecium roseum</name>
    <dbReference type="NCBI Taxonomy" id="47278"/>
    <lineage>
        <taxon>Eukaryota</taxon>
        <taxon>Fungi</taxon>
        <taxon>Dikarya</taxon>
        <taxon>Ascomycota</taxon>
        <taxon>Pezizomycotina</taxon>
        <taxon>Sordariomycetes</taxon>
        <taxon>Hypocreomycetidae</taxon>
        <taxon>Hypocreales</taxon>
        <taxon>Hypocreales incertae sedis</taxon>
        <taxon>Trichothecium</taxon>
    </lineage>
</organism>
<evidence type="ECO:0000313" key="1">
    <source>
        <dbReference type="EMBL" id="KAI9903371.1"/>
    </source>
</evidence>
<proteinExistence type="predicted"/>
<dbReference type="Proteomes" id="UP001163324">
    <property type="component" value="Chromosome 2"/>
</dbReference>
<sequence length="589" mass="63902">MSLYHEAAELLLASPNDGGSLKARVFRKKGLKSPPAQLYALVLQSSKWSPVLKGVIEKTDLLKHERKLTPALSLLLVHDLLLSKGGIALPQSHGLRQSIERHKGRLSSELTLARLKRKAPTLDALRDEVEAASAGEGARYPRWVRVNALKSTVEDELETTFKNFAKTSSLGDVMTKNGRHVMVDPHVPGLLAVTQGTDLSKTEAYTAGRIILQDKASCFPAYLLDPRNEDGDVVDACAAPGNKTTHLAAILHAHKPEFVDLPQSIYAFEKDSKRAQTLEKMVKIAGSRKMTKIGPGHDFLRVDPRADKYKGVGALLLDPSCSGSGIVGRDDMPEVHLPEPPGTKPKGGEGQGAQKSKKRKHAEVEEPVRNVMVDDDGNETVVGSEKDLKARLEALAGFQLAILLHAFKFPAATKVTYSTCSVHAEENEEVVLRALDSDIARQRGWRILKREDQVRGMAEWPVRGVAEACSGDEDVAQGCIRAYKDDGQGVMGFFVAGFVRSDDKADRYEGEAGDGPYLRDDDGLIIRDESGMPVLKSTGEAISLSPREEDDGAEESDGESASDLGHSDVDGDGDGSGEEDEDDWQGFGD</sequence>